<keyword evidence="2" id="KW-0694">RNA-binding</keyword>
<feature type="domain" description="Large ribosomal subunit protein bL25 beta" evidence="6">
    <location>
        <begin position="101"/>
        <end position="193"/>
    </location>
</feature>
<dbReference type="InterPro" id="IPR029751">
    <property type="entry name" value="Ribosomal_L25_dom"/>
</dbReference>
<dbReference type="EMBL" id="UOFG01000083">
    <property type="protein sequence ID" value="VAW59455.1"/>
    <property type="molecule type" value="Genomic_DNA"/>
</dbReference>
<dbReference type="GO" id="GO:0006412">
    <property type="term" value="P:translation"/>
    <property type="evidence" value="ECO:0007669"/>
    <property type="project" value="InterPro"/>
</dbReference>
<keyword evidence="3 7" id="KW-0689">Ribosomal protein</keyword>
<organism evidence="7">
    <name type="scientific">hydrothermal vent metagenome</name>
    <dbReference type="NCBI Taxonomy" id="652676"/>
    <lineage>
        <taxon>unclassified sequences</taxon>
        <taxon>metagenomes</taxon>
        <taxon>ecological metagenomes</taxon>
    </lineage>
</organism>
<dbReference type="PANTHER" id="PTHR33284:SF1">
    <property type="entry name" value="RIBOSOMAL PROTEIN L25_GLN-TRNA SYNTHETASE, ANTI-CODON-BINDING DOMAIN-CONTAINING PROTEIN"/>
    <property type="match status" value="1"/>
</dbReference>
<dbReference type="InterPro" id="IPR037121">
    <property type="entry name" value="Ribosomal_bL25_C"/>
</dbReference>
<evidence type="ECO:0000313" key="7">
    <source>
        <dbReference type="EMBL" id="VAW59455.1"/>
    </source>
</evidence>
<accession>A0A3B0WTY2</accession>
<dbReference type="InterPro" id="IPR020930">
    <property type="entry name" value="Ribosomal_uL5_bac-type"/>
</dbReference>
<dbReference type="GO" id="GO:0008097">
    <property type="term" value="F:5S rRNA binding"/>
    <property type="evidence" value="ECO:0007669"/>
    <property type="project" value="InterPro"/>
</dbReference>
<evidence type="ECO:0000259" key="6">
    <source>
        <dbReference type="Pfam" id="PF14693"/>
    </source>
</evidence>
<dbReference type="InterPro" id="IPR020055">
    <property type="entry name" value="Ribosomal_bL25_short"/>
</dbReference>
<keyword evidence="1" id="KW-0699">rRNA-binding</keyword>
<dbReference type="NCBIfam" id="NF004612">
    <property type="entry name" value="PRK05943.1"/>
    <property type="match status" value="1"/>
</dbReference>
<dbReference type="Gene3D" id="2.40.240.10">
    <property type="entry name" value="Ribosomal Protein L25, Chain P"/>
    <property type="match status" value="1"/>
</dbReference>
<evidence type="ECO:0000256" key="3">
    <source>
        <dbReference type="ARBA" id="ARBA00022980"/>
    </source>
</evidence>
<dbReference type="InterPro" id="IPR001021">
    <property type="entry name" value="Ribosomal_bL25_long"/>
</dbReference>
<dbReference type="InterPro" id="IPR020056">
    <property type="entry name" value="Rbsml_bL25/Gln-tRNA_synth_N"/>
</dbReference>
<dbReference type="SUPFAM" id="SSF50715">
    <property type="entry name" value="Ribosomal protein L25-like"/>
    <property type="match status" value="1"/>
</dbReference>
<sequence>MVIEINAETRTDLGKGASRRLRHQERIPAIVYGSGDPVSLTIDLREVRPHVDNELFYASIVNLKIDGKKTAEKVIVRDIQHHPYKIDIMHLDFQRIDAKKKMHMHVQLHFTGEDIAPGVKLGGGIISHVINEVEVECLPKDIPEYIEVDISALDVGESVHLTELKIPKGVELLALKHGDEDHDTAVVSIHAPKVIVETDDVEEDVVEGEAPTE</sequence>
<keyword evidence="4" id="KW-0687">Ribonucleoprotein</keyword>
<proteinExistence type="inferred from homology"/>
<dbReference type="InterPro" id="IPR020057">
    <property type="entry name" value="Ribosomal_bL25_b-dom"/>
</dbReference>
<dbReference type="NCBIfam" id="TIGR00731">
    <property type="entry name" value="bL25_bact_ctc"/>
    <property type="match status" value="1"/>
</dbReference>
<dbReference type="CDD" id="cd00495">
    <property type="entry name" value="Ribosomal_L25_TL5_CTC"/>
    <property type="match status" value="1"/>
</dbReference>
<dbReference type="GO" id="GO:0022625">
    <property type="term" value="C:cytosolic large ribosomal subunit"/>
    <property type="evidence" value="ECO:0007669"/>
    <property type="project" value="TreeGrafter"/>
</dbReference>
<reference evidence="7" key="1">
    <citation type="submission" date="2018-06" db="EMBL/GenBank/DDBJ databases">
        <authorList>
            <person name="Zhirakovskaya E."/>
        </authorList>
    </citation>
    <scope>NUCLEOTIDE SEQUENCE</scope>
</reference>
<protein>
    <submittedName>
        <fullName evidence="7">LSU ribosomal protein L25p</fullName>
    </submittedName>
</protein>
<dbReference type="HAMAP" id="MF_01334">
    <property type="entry name" value="Ribosomal_bL25_CTC"/>
    <property type="match status" value="1"/>
</dbReference>
<dbReference type="InterPro" id="IPR011035">
    <property type="entry name" value="Ribosomal_bL25/Gln-tRNA_synth"/>
</dbReference>
<dbReference type="AlphaFoldDB" id="A0A3B0WTY2"/>
<dbReference type="Pfam" id="PF01386">
    <property type="entry name" value="Ribosomal_L25p"/>
    <property type="match status" value="1"/>
</dbReference>
<dbReference type="Gene3D" id="2.170.120.20">
    <property type="entry name" value="Ribosomal protein L25, beta domain"/>
    <property type="match status" value="1"/>
</dbReference>
<dbReference type="NCBIfam" id="NF004130">
    <property type="entry name" value="PRK05618.1-5"/>
    <property type="match status" value="1"/>
</dbReference>
<dbReference type="NCBIfam" id="NF004128">
    <property type="entry name" value="PRK05618.1-2"/>
    <property type="match status" value="1"/>
</dbReference>
<evidence type="ECO:0000256" key="1">
    <source>
        <dbReference type="ARBA" id="ARBA00022730"/>
    </source>
</evidence>
<name>A0A3B0WTY2_9ZZZZ</name>
<evidence type="ECO:0000259" key="5">
    <source>
        <dbReference type="Pfam" id="PF01386"/>
    </source>
</evidence>
<evidence type="ECO:0000256" key="4">
    <source>
        <dbReference type="ARBA" id="ARBA00023274"/>
    </source>
</evidence>
<dbReference type="Pfam" id="PF14693">
    <property type="entry name" value="Ribosomal_TL5_C"/>
    <property type="match status" value="1"/>
</dbReference>
<dbReference type="GO" id="GO:0003735">
    <property type="term" value="F:structural constituent of ribosome"/>
    <property type="evidence" value="ECO:0007669"/>
    <property type="project" value="InterPro"/>
</dbReference>
<evidence type="ECO:0000256" key="2">
    <source>
        <dbReference type="ARBA" id="ARBA00022884"/>
    </source>
</evidence>
<dbReference type="HAMAP" id="MF_01336">
    <property type="entry name" value="Ribosomal_bL25"/>
    <property type="match status" value="1"/>
</dbReference>
<gene>
    <name evidence="7" type="ORF">MNBD_GAMMA11-2182</name>
</gene>
<dbReference type="PANTHER" id="PTHR33284">
    <property type="entry name" value="RIBOSOMAL PROTEIN L25/GLN-TRNA SYNTHETASE, ANTI-CODON-BINDING DOMAIN-CONTAINING PROTEIN"/>
    <property type="match status" value="1"/>
</dbReference>
<feature type="domain" description="Large ribosomal subunit protein bL25 L25" evidence="5">
    <location>
        <begin position="5"/>
        <end position="93"/>
    </location>
</feature>